<feature type="transmembrane region" description="Helical" evidence="4">
    <location>
        <begin position="99"/>
        <end position="116"/>
    </location>
</feature>
<proteinExistence type="predicted"/>
<evidence type="ECO:0000259" key="5">
    <source>
        <dbReference type="PROSITE" id="PS01124"/>
    </source>
</evidence>
<feature type="transmembrane region" description="Helical" evidence="4">
    <location>
        <begin position="6"/>
        <end position="27"/>
    </location>
</feature>
<dbReference type="Proteomes" id="UP001431217">
    <property type="component" value="Unassembled WGS sequence"/>
</dbReference>
<keyword evidence="4" id="KW-0472">Membrane</keyword>
<evidence type="ECO:0000313" key="7">
    <source>
        <dbReference type="Proteomes" id="UP001431217"/>
    </source>
</evidence>
<accession>A0ABT0MGC3</accession>
<evidence type="ECO:0000256" key="4">
    <source>
        <dbReference type="SAM" id="Phobius"/>
    </source>
</evidence>
<dbReference type="SUPFAM" id="SSF46689">
    <property type="entry name" value="Homeodomain-like"/>
    <property type="match status" value="1"/>
</dbReference>
<dbReference type="SMART" id="SM00342">
    <property type="entry name" value="HTH_ARAC"/>
    <property type="match status" value="1"/>
</dbReference>
<protein>
    <submittedName>
        <fullName evidence="6">Helix-turn-helix domain-containing protein</fullName>
    </submittedName>
</protein>
<evidence type="ECO:0000256" key="3">
    <source>
        <dbReference type="ARBA" id="ARBA00023163"/>
    </source>
</evidence>
<evidence type="ECO:0000313" key="6">
    <source>
        <dbReference type="EMBL" id="MCL1633370.1"/>
    </source>
</evidence>
<keyword evidence="1" id="KW-0805">Transcription regulation</keyword>
<keyword evidence="3" id="KW-0804">Transcription</keyword>
<keyword evidence="4" id="KW-0812">Transmembrane</keyword>
<dbReference type="PANTHER" id="PTHR43280">
    <property type="entry name" value="ARAC-FAMILY TRANSCRIPTIONAL REGULATOR"/>
    <property type="match status" value="1"/>
</dbReference>
<dbReference type="EMBL" id="JAMBEP010000001">
    <property type="protein sequence ID" value="MCL1633370.1"/>
    <property type="molecule type" value="Genomic_DNA"/>
</dbReference>
<dbReference type="InterPro" id="IPR009057">
    <property type="entry name" value="Homeodomain-like_sf"/>
</dbReference>
<feature type="transmembrane region" description="Helical" evidence="4">
    <location>
        <begin position="39"/>
        <end position="58"/>
    </location>
</feature>
<sequence>MSMDLALQLMVGFSVGMAMLLAAVFAGYRQLALPWQSRLGGFVMLAGLALTQIAHLRFAADPAEAFPTRTYVAIVFLQSVGLYWLLLGMLRPEGDWRRIEWALPFAALALALWVPLTWAIPVALVMGTMVALHLCMLVYRLRAMRRWFALELKVLALFAAMAIAVAIGGFLAPGVLGWYGYVWTYSAAIALGFLIVGWLLLSVPDLVPKTREAVDVAYAQSTLTRVDRDAMAARLRQLFEQEQIHRTESLSLAAVADMLGLSTHQLSELVNTAYGVGFSRFVRQYRVETAKQMLIDEPRASVLSVGMAAGFNSQSSFYVAFKEQVGEVPGEYRQRRLKAARASG</sequence>
<feature type="transmembrane region" description="Helical" evidence="4">
    <location>
        <begin position="122"/>
        <end position="142"/>
    </location>
</feature>
<name>A0ABT0MGC3_9GAMM</name>
<feature type="domain" description="HTH araC/xylS-type" evidence="5">
    <location>
        <begin position="233"/>
        <end position="335"/>
    </location>
</feature>
<gene>
    <name evidence="6" type="ORF">M2650_01745</name>
</gene>
<keyword evidence="4" id="KW-1133">Transmembrane helix</keyword>
<keyword evidence="2" id="KW-0238">DNA-binding</keyword>
<feature type="transmembrane region" description="Helical" evidence="4">
    <location>
        <begin position="154"/>
        <end position="176"/>
    </location>
</feature>
<dbReference type="RefSeq" id="WP_249470416.1">
    <property type="nucleotide sequence ID" value="NZ_JAMBEP010000001.1"/>
</dbReference>
<dbReference type="InterPro" id="IPR018060">
    <property type="entry name" value="HTH_AraC"/>
</dbReference>
<dbReference type="PROSITE" id="PS01124">
    <property type="entry name" value="HTH_ARAC_FAMILY_2"/>
    <property type="match status" value="1"/>
</dbReference>
<evidence type="ECO:0000256" key="2">
    <source>
        <dbReference type="ARBA" id="ARBA00023125"/>
    </source>
</evidence>
<organism evidence="6 7">
    <name type="scientific">Luteimonas galliterrae</name>
    <dbReference type="NCBI Taxonomy" id="2940486"/>
    <lineage>
        <taxon>Bacteria</taxon>
        <taxon>Pseudomonadati</taxon>
        <taxon>Pseudomonadota</taxon>
        <taxon>Gammaproteobacteria</taxon>
        <taxon>Lysobacterales</taxon>
        <taxon>Lysobacteraceae</taxon>
        <taxon>Luteimonas</taxon>
    </lineage>
</organism>
<dbReference type="PANTHER" id="PTHR43280:SF29">
    <property type="entry name" value="ARAC-FAMILY TRANSCRIPTIONAL REGULATOR"/>
    <property type="match status" value="1"/>
</dbReference>
<keyword evidence="7" id="KW-1185">Reference proteome</keyword>
<feature type="transmembrane region" description="Helical" evidence="4">
    <location>
        <begin position="182"/>
        <end position="201"/>
    </location>
</feature>
<feature type="transmembrane region" description="Helical" evidence="4">
    <location>
        <begin position="70"/>
        <end position="87"/>
    </location>
</feature>
<evidence type="ECO:0000256" key="1">
    <source>
        <dbReference type="ARBA" id="ARBA00023015"/>
    </source>
</evidence>
<reference evidence="6 7" key="1">
    <citation type="submission" date="2022-05" db="EMBL/GenBank/DDBJ databases">
        <title>Luteimonas sp. SX5, whole genome shotgun sequencing project.</title>
        <authorList>
            <person name="Zhao G."/>
            <person name="Shen L."/>
        </authorList>
    </citation>
    <scope>NUCLEOTIDE SEQUENCE [LARGE SCALE GENOMIC DNA]</scope>
    <source>
        <strain evidence="6 7">SX5</strain>
    </source>
</reference>
<comment type="caution">
    <text evidence="6">The sequence shown here is derived from an EMBL/GenBank/DDBJ whole genome shotgun (WGS) entry which is preliminary data.</text>
</comment>
<dbReference type="Pfam" id="PF12833">
    <property type="entry name" value="HTH_18"/>
    <property type="match status" value="1"/>
</dbReference>
<dbReference type="Gene3D" id="1.10.10.60">
    <property type="entry name" value="Homeodomain-like"/>
    <property type="match status" value="2"/>
</dbReference>